<evidence type="ECO:0000313" key="3">
    <source>
        <dbReference type="Proteomes" id="UP000679950"/>
    </source>
</evidence>
<dbReference type="Proteomes" id="UP000679950">
    <property type="component" value="Unassembled WGS sequence"/>
</dbReference>
<proteinExistence type="predicted"/>
<dbReference type="InterPro" id="IPR024775">
    <property type="entry name" value="DinB-like"/>
</dbReference>
<accession>A0ABQ4KK22</accession>
<dbReference type="InterPro" id="IPR034660">
    <property type="entry name" value="DinB/YfiT-like"/>
</dbReference>
<dbReference type="Gene3D" id="1.20.120.450">
    <property type="entry name" value="dinb family like domain"/>
    <property type="match status" value="1"/>
</dbReference>
<reference evidence="2 3" key="1">
    <citation type="submission" date="2021-03" db="EMBL/GenBank/DDBJ databases">
        <title>Antimicrobial resistance genes in bacteria isolated from Japanese honey, and their potential for conferring macrolide and lincosamide resistance in the American foulbrood pathogen Paenibacillus larvae.</title>
        <authorList>
            <person name="Okamoto M."/>
            <person name="Kumagai M."/>
            <person name="Kanamori H."/>
            <person name="Takamatsu D."/>
        </authorList>
    </citation>
    <scope>NUCLEOTIDE SEQUENCE [LARGE SCALE GENOMIC DNA]</scope>
    <source>
        <strain evidence="2 3">J8TS2</strain>
    </source>
</reference>
<name>A0ABQ4KK22_9BACI</name>
<gene>
    <name evidence="2" type="ORF">J8TS2_20220</name>
</gene>
<comment type="caution">
    <text evidence="2">The sequence shown here is derived from an EMBL/GenBank/DDBJ whole genome shotgun (WGS) entry which is preliminary data.</text>
</comment>
<organism evidence="2 3">
    <name type="scientific">Lederbergia ruris</name>
    <dbReference type="NCBI Taxonomy" id="217495"/>
    <lineage>
        <taxon>Bacteria</taxon>
        <taxon>Bacillati</taxon>
        <taxon>Bacillota</taxon>
        <taxon>Bacilli</taxon>
        <taxon>Bacillales</taxon>
        <taxon>Bacillaceae</taxon>
        <taxon>Lederbergia</taxon>
    </lineage>
</organism>
<evidence type="ECO:0000259" key="1">
    <source>
        <dbReference type="Pfam" id="PF12867"/>
    </source>
</evidence>
<dbReference type="SUPFAM" id="SSF109854">
    <property type="entry name" value="DinB/YfiT-like putative metalloenzymes"/>
    <property type="match status" value="1"/>
</dbReference>
<dbReference type="EMBL" id="BORB01000014">
    <property type="protein sequence ID" value="GIN57703.1"/>
    <property type="molecule type" value="Genomic_DNA"/>
</dbReference>
<evidence type="ECO:0000313" key="2">
    <source>
        <dbReference type="EMBL" id="GIN57703.1"/>
    </source>
</evidence>
<dbReference type="RefSeq" id="WP_158321391.1">
    <property type="nucleotide sequence ID" value="NZ_BORB01000014.1"/>
</dbReference>
<feature type="domain" description="DinB-like" evidence="1">
    <location>
        <begin position="6"/>
        <end position="144"/>
    </location>
</feature>
<dbReference type="Pfam" id="PF12867">
    <property type="entry name" value="DinB_2"/>
    <property type="match status" value="1"/>
</dbReference>
<sequence length="153" mass="16956">MGTLRQFNFARSSTLRTLEKIAENKWGQQPDGFSNTILWNAGHIFVVTEILLNKSDSSYAIKNPEWTAFFAPGTSPADWTEKPPLPSAVLEALKDQKAKIREDFFGKTSQVASESFSIGSHLMDTVGALIQFGTWHEGTHLGIIQAMDKVIAE</sequence>
<keyword evidence="3" id="KW-1185">Reference proteome</keyword>
<protein>
    <submittedName>
        <fullName evidence="2">Formate dehydrogenase</fullName>
    </submittedName>
</protein>